<dbReference type="PIRSF" id="PIRSF016104">
    <property type="entry name" value="GPI2"/>
    <property type="match status" value="1"/>
</dbReference>
<evidence type="ECO:0000256" key="3">
    <source>
        <dbReference type="ARBA" id="ARBA00008321"/>
    </source>
</evidence>
<evidence type="ECO:0000256" key="2">
    <source>
        <dbReference type="ARBA" id="ARBA00004687"/>
    </source>
</evidence>
<dbReference type="PANTHER" id="PTHR12982:SF0">
    <property type="entry name" value="PHOSPHATIDYLINOSITOL N-ACETYLGLUCOSAMINYLTRANSFERASE SUBUNIT C"/>
    <property type="match status" value="1"/>
</dbReference>
<keyword evidence="6 8" id="KW-1133">Transmembrane helix</keyword>
<evidence type="ECO:0000256" key="8">
    <source>
        <dbReference type="SAM" id="Phobius"/>
    </source>
</evidence>
<evidence type="ECO:0000256" key="4">
    <source>
        <dbReference type="ARBA" id="ARBA00022502"/>
    </source>
</evidence>
<reference evidence="10" key="1">
    <citation type="journal article" date="2010" name="Genome Biol.">
        <title>Genome sequence of the necrotrophic plant pathogen Pythium ultimum reveals original pathogenicity mechanisms and effector repertoire.</title>
        <authorList>
            <person name="Levesque C.A."/>
            <person name="Brouwer H."/>
            <person name="Cano L."/>
            <person name="Hamilton J.P."/>
            <person name="Holt C."/>
            <person name="Huitema E."/>
            <person name="Raffaele S."/>
            <person name="Robideau G.P."/>
            <person name="Thines M."/>
            <person name="Win J."/>
            <person name="Zerillo M.M."/>
            <person name="Beakes G.W."/>
            <person name="Boore J.L."/>
            <person name="Busam D."/>
            <person name="Dumas B."/>
            <person name="Ferriera S."/>
            <person name="Fuerstenberg S.I."/>
            <person name="Gachon C.M."/>
            <person name="Gaulin E."/>
            <person name="Govers F."/>
            <person name="Grenville-Briggs L."/>
            <person name="Horner N."/>
            <person name="Hostetler J."/>
            <person name="Jiang R.H."/>
            <person name="Johnson J."/>
            <person name="Krajaejun T."/>
            <person name="Lin H."/>
            <person name="Meijer H.J."/>
            <person name="Moore B."/>
            <person name="Morris P."/>
            <person name="Phuntmart V."/>
            <person name="Puiu D."/>
            <person name="Shetty J."/>
            <person name="Stajich J.E."/>
            <person name="Tripathy S."/>
            <person name="Wawra S."/>
            <person name="van West P."/>
            <person name="Whitty B.R."/>
            <person name="Coutinho P.M."/>
            <person name="Henrissat B."/>
            <person name="Martin F."/>
            <person name="Thomas P.D."/>
            <person name="Tyler B.M."/>
            <person name="De Vries R.P."/>
            <person name="Kamoun S."/>
            <person name="Yandell M."/>
            <person name="Tisserat N."/>
            <person name="Buell C.R."/>
        </authorList>
    </citation>
    <scope>NUCLEOTIDE SEQUENCE</scope>
    <source>
        <strain evidence="10">DAOM:BR144</strain>
    </source>
</reference>
<dbReference type="Pfam" id="PF06432">
    <property type="entry name" value="GPI2"/>
    <property type="match status" value="1"/>
</dbReference>
<feature type="transmembrane region" description="Helical" evidence="8">
    <location>
        <begin position="135"/>
        <end position="155"/>
    </location>
</feature>
<keyword evidence="5 8" id="KW-0812">Transmembrane</keyword>
<comment type="similarity">
    <text evidence="3">Belongs to the PIGC family.</text>
</comment>
<dbReference type="STRING" id="431595.K3WUM9"/>
<feature type="transmembrane region" description="Helical" evidence="8">
    <location>
        <begin position="214"/>
        <end position="232"/>
    </location>
</feature>
<evidence type="ECO:0000256" key="7">
    <source>
        <dbReference type="ARBA" id="ARBA00023136"/>
    </source>
</evidence>
<feature type="transmembrane region" description="Helical" evidence="8">
    <location>
        <begin position="161"/>
        <end position="178"/>
    </location>
</feature>
<reference evidence="9" key="3">
    <citation type="submission" date="2015-02" db="UniProtKB">
        <authorList>
            <consortium name="EnsemblProtists"/>
        </authorList>
    </citation>
    <scope>IDENTIFICATION</scope>
    <source>
        <strain evidence="9">DAOM BR144</strain>
    </source>
</reference>
<protein>
    <recommendedName>
        <fullName evidence="11">Phosphatidylinositol N-acetylglucosaminyltransferase subunit C</fullName>
    </recommendedName>
</protein>
<dbReference type="AlphaFoldDB" id="K3WUM9"/>
<evidence type="ECO:0000256" key="6">
    <source>
        <dbReference type="ARBA" id="ARBA00022989"/>
    </source>
</evidence>
<name>K3WUM9_GLOUD</name>
<accession>K3WUM9</accession>
<dbReference type="Proteomes" id="UP000019132">
    <property type="component" value="Unassembled WGS sequence"/>
</dbReference>
<evidence type="ECO:0008006" key="11">
    <source>
        <dbReference type="Google" id="ProtNLM"/>
    </source>
</evidence>
<reference evidence="10" key="2">
    <citation type="submission" date="2010-04" db="EMBL/GenBank/DDBJ databases">
        <authorList>
            <person name="Buell R."/>
            <person name="Hamilton J."/>
            <person name="Hostetler J."/>
        </authorList>
    </citation>
    <scope>NUCLEOTIDE SEQUENCE [LARGE SCALE GENOMIC DNA]</scope>
    <source>
        <strain evidence="10">DAOM:BR144</strain>
    </source>
</reference>
<dbReference type="InParanoid" id="K3WUM9"/>
<keyword evidence="10" id="KW-1185">Reference proteome</keyword>
<feature type="transmembrane region" description="Helical" evidence="8">
    <location>
        <begin position="108"/>
        <end position="128"/>
    </location>
</feature>
<dbReference type="PANTHER" id="PTHR12982">
    <property type="entry name" value="PHOSPHATIDYLINOSITOL GLYCAN, CLASS C"/>
    <property type="match status" value="1"/>
</dbReference>
<dbReference type="GO" id="GO:0000506">
    <property type="term" value="C:glycosylphosphatidylinositol-N-acetylglucosaminyltransferase (GPI-GnT) complex"/>
    <property type="evidence" value="ECO:0007669"/>
    <property type="project" value="TreeGrafter"/>
</dbReference>
<dbReference type="eggNOG" id="KOG3059">
    <property type="taxonomic scope" value="Eukaryota"/>
</dbReference>
<dbReference type="OMA" id="QIFVLWL"/>
<evidence type="ECO:0000313" key="9">
    <source>
        <dbReference type="EnsemblProtists" id="PYU1_T008676"/>
    </source>
</evidence>
<comment type="pathway">
    <text evidence="2">Glycolipid biosynthesis; glycosylphosphatidylinositol-anchor biosynthesis.</text>
</comment>
<keyword evidence="7 8" id="KW-0472">Membrane</keyword>
<organism evidence="9 10">
    <name type="scientific">Globisporangium ultimum (strain ATCC 200006 / CBS 805.95 / DAOM BR144)</name>
    <name type="common">Pythium ultimum</name>
    <dbReference type="NCBI Taxonomy" id="431595"/>
    <lineage>
        <taxon>Eukaryota</taxon>
        <taxon>Sar</taxon>
        <taxon>Stramenopiles</taxon>
        <taxon>Oomycota</taxon>
        <taxon>Peronosporomycetes</taxon>
        <taxon>Pythiales</taxon>
        <taxon>Pythiaceae</taxon>
        <taxon>Globisporangium</taxon>
    </lineage>
</organism>
<feature type="transmembrane region" description="Helical" evidence="8">
    <location>
        <begin position="77"/>
        <end position="96"/>
    </location>
</feature>
<feature type="transmembrane region" description="Helical" evidence="8">
    <location>
        <begin position="46"/>
        <end position="65"/>
    </location>
</feature>
<dbReference type="UniPathway" id="UPA00196"/>
<feature type="transmembrane region" description="Helical" evidence="8">
    <location>
        <begin position="190"/>
        <end position="208"/>
    </location>
</feature>
<comment type="subcellular location">
    <subcellularLocation>
        <location evidence="1">Membrane</location>
        <topology evidence="1">Multi-pass membrane protein</topology>
    </subcellularLocation>
</comment>
<dbReference type="InterPro" id="IPR009450">
    <property type="entry name" value="Plno_GlcNAc_GPI2"/>
</dbReference>
<dbReference type="FunCoup" id="K3WUM9">
    <property type="interactions" value="337"/>
</dbReference>
<feature type="transmembrane region" description="Helical" evidence="8">
    <location>
        <begin position="21"/>
        <end position="40"/>
    </location>
</feature>
<dbReference type="EnsemblProtists" id="PYU1_T008676">
    <property type="protein sequence ID" value="PYU1_T008676"/>
    <property type="gene ID" value="PYU1_G008659"/>
</dbReference>
<evidence type="ECO:0000256" key="5">
    <source>
        <dbReference type="ARBA" id="ARBA00022692"/>
    </source>
</evidence>
<dbReference type="HOGENOM" id="CLU_024002_0_1_1"/>
<evidence type="ECO:0000256" key="1">
    <source>
        <dbReference type="ARBA" id="ARBA00004141"/>
    </source>
</evidence>
<proteinExistence type="inferred from homology"/>
<evidence type="ECO:0000313" key="10">
    <source>
        <dbReference type="Proteomes" id="UP000019132"/>
    </source>
</evidence>
<sequence length="254" mass="28401">MSSRAANVKEHDYWGMVRSSAAITQQICALLIFFSVFEFIRQDVISFAFLMAVNAVLAIVGYVILRFRFRIPLPAMDALSSSLLFCATLSILSPVLRTLTKSYANDTISALASFLAFVHIVSHDYNYVNSGIGRFSGTISLNAAIFTAVLLGSRLQSNEHVFAFILFAIEIFAVFPIFQREVKRNSERAHLATAVAFFALSACLTWPISRLLCVVSSAFVVFLSLICPLWFMHVQEYKNEILGPWDIAHIQPEQ</sequence>
<dbReference type="VEuPathDB" id="FungiDB:PYU1_G008659"/>
<keyword evidence="4" id="KW-0337">GPI-anchor biosynthesis</keyword>
<dbReference type="GO" id="GO:0006506">
    <property type="term" value="P:GPI anchor biosynthetic process"/>
    <property type="evidence" value="ECO:0007669"/>
    <property type="project" value="UniProtKB-UniPathway"/>
</dbReference>
<dbReference type="EMBL" id="GL376558">
    <property type="status" value="NOT_ANNOTATED_CDS"/>
    <property type="molecule type" value="Genomic_DNA"/>
</dbReference>